<dbReference type="Gene3D" id="3.40.190.10">
    <property type="entry name" value="Periplasmic binding protein-like II"/>
    <property type="match status" value="2"/>
</dbReference>
<name>M4HX68_9PROT</name>
<dbReference type="Pfam" id="PF00126">
    <property type="entry name" value="HTH_1"/>
    <property type="match status" value="1"/>
</dbReference>
<dbReference type="GO" id="GO:0006351">
    <property type="term" value="P:DNA-templated transcription"/>
    <property type="evidence" value="ECO:0007669"/>
    <property type="project" value="TreeGrafter"/>
</dbReference>
<dbReference type="SUPFAM" id="SSF46785">
    <property type="entry name" value="Winged helix' DNA-binding domain"/>
    <property type="match status" value="1"/>
</dbReference>
<dbReference type="PANTHER" id="PTHR30537">
    <property type="entry name" value="HTH-TYPE TRANSCRIPTIONAL REGULATOR"/>
    <property type="match status" value="1"/>
</dbReference>
<keyword evidence="2" id="KW-0805">Transcription regulation</keyword>
<dbReference type="InterPro" id="IPR058163">
    <property type="entry name" value="LysR-type_TF_proteobact-type"/>
</dbReference>
<dbReference type="AlphaFoldDB" id="M4HX68"/>
<dbReference type="PROSITE" id="PS50931">
    <property type="entry name" value="HTH_LYSR"/>
    <property type="match status" value="1"/>
</dbReference>
<comment type="similarity">
    <text evidence="1">Belongs to the LysR transcriptional regulatory family.</text>
</comment>
<keyword evidence="4" id="KW-0804">Transcription</keyword>
<proteinExistence type="inferred from homology"/>
<reference evidence="6" key="1">
    <citation type="journal article" date="2013" name="Mar. Drugs">
        <title>Assessing the effectiveness of functional genetic screens for the identification of bioactive metabolites.</title>
        <authorList>
            <person name="Penesyan A."/>
            <person name="Ballestriero F."/>
            <person name="Daim M."/>
            <person name="Kjelleberg S."/>
            <person name="Thomas T."/>
            <person name="Egan S."/>
        </authorList>
    </citation>
    <scope>NUCLEOTIDE SEQUENCE</scope>
    <source>
        <strain evidence="6">U95</strain>
    </source>
</reference>
<accession>M4HX68</accession>
<evidence type="ECO:0000259" key="5">
    <source>
        <dbReference type="PROSITE" id="PS50931"/>
    </source>
</evidence>
<keyword evidence="3" id="KW-0238">DNA-binding</keyword>
<evidence type="ECO:0000256" key="2">
    <source>
        <dbReference type="ARBA" id="ARBA00023015"/>
    </source>
</evidence>
<dbReference type="EMBL" id="JX523956">
    <property type="protein sequence ID" value="AFT64137.1"/>
    <property type="molecule type" value="Genomic_DNA"/>
</dbReference>
<dbReference type="InterPro" id="IPR036390">
    <property type="entry name" value="WH_DNA-bd_sf"/>
</dbReference>
<dbReference type="InterPro" id="IPR036388">
    <property type="entry name" value="WH-like_DNA-bd_sf"/>
</dbReference>
<dbReference type="Gene3D" id="1.10.10.10">
    <property type="entry name" value="Winged helix-like DNA-binding domain superfamily/Winged helix DNA-binding domain"/>
    <property type="match status" value="1"/>
</dbReference>
<dbReference type="Pfam" id="PF03466">
    <property type="entry name" value="LysR_substrate"/>
    <property type="match status" value="1"/>
</dbReference>
<dbReference type="PANTHER" id="PTHR30537:SF74">
    <property type="entry name" value="HTH-TYPE TRANSCRIPTIONAL REGULATOR TRPI"/>
    <property type="match status" value="1"/>
</dbReference>
<feature type="domain" description="HTH lysR-type" evidence="5">
    <location>
        <begin position="1"/>
        <end position="32"/>
    </location>
</feature>
<dbReference type="InterPro" id="IPR005119">
    <property type="entry name" value="LysR_subst-bd"/>
</dbReference>
<dbReference type="SUPFAM" id="SSF53850">
    <property type="entry name" value="Periplasmic binding protein-like II"/>
    <property type="match status" value="1"/>
</dbReference>
<dbReference type="InterPro" id="IPR000847">
    <property type="entry name" value="LysR_HTH_N"/>
</dbReference>
<dbReference type="GO" id="GO:0043565">
    <property type="term" value="F:sequence-specific DNA binding"/>
    <property type="evidence" value="ECO:0007669"/>
    <property type="project" value="TreeGrafter"/>
</dbReference>
<evidence type="ECO:0000256" key="3">
    <source>
        <dbReference type="ARBA" id="ARBA00023125"/>
    </source>
</evidence>
<sequence length="259" mass="28257">MTHGAVSRRVAKLQRDLGLRLIEADGRGIAVTPAGKELGTSTVRAFAIISDTLASLQAGEDDGAVVISCERSIAMRWLIPRLSQFQDEHPEVRVHLSVGGGAFDFATEGTTLALRRMDFAVAPDLDVTYLADERMGPVMQAEMVAEFRAGHFIGLGSKTRPNAWDEWIRLNPDAPPPKELRLFDHHFLMAEAAASGLGVALAPQFVVMDDIDRNRLVAPFGFIADGSHYGLIQKKSDLQNTAAQKLAKWIRDEVSASQP</sequence>
<evidence type="ECO:0000256" key="4">
    <source>
        <dbReference type="ARBA" id="ARBA00023163"/>
    </source>
</evidence>
<evidence type="ECO:0000313" key="6">
    <source>
        <dbReference type="EMBL" id="AFT64137.1"/>
    </source>
</evidence>
<evidence type="ECO:0000256" key="1">
    <source>
        <dbReference type="ARBA" id="ARBA00009437"/>
    </source>
</evidence>
<organism evidence="6">
    <name type="scientific">alpha proteobacterium U95</name>
    <dbReference type="NCBI Taxonomy" id="649539"/>
    <lineage>
        <taxon>Bacteria</taxon>
        <taxon>Pseudomonadati</taxon>
        <taxon>Pseudomonadota</taxon>
        <taxon>Alphaproteobacteria</taxon>
    </lineage>
</organism>
<dbReference type="GO" id="GO:0003700">
    <property type="term" value="F:DNA-binding transcription factor activity"/>
    <property type="evidence" value="ECO:0007669"/>
    <property type="project" value="InterPro"/>
</dbReference>
<protein>
    <submittedName>
        <fullName evidence="6">LysR family transcriptional regulator</fullName>
    </submittedName>
</protein>